<dbReference type="RefSeq" id="WP_202237235.1">
    <property type="nucleotide sequence ID" value="NZ_AP018365.1"/>
</dbReference>
<evidence type="ECO:0000259" key="2">
    <source>
        <dbReference type="Pfam" id="PF01494"/>
    </source>
</evidence>
<reference evidence="3 4" key="4">
    <citation type="journal article" date="2020" name="Sci. Rep.">
        <title>beta-carboline chemical signals induce reveromycin production through a LuxR family regulator in Streptomyces sp. SN-593.</title>
        <authorList>
            <person name="Panthee S."/>
            <person name="Kito N."/>
            <person name="Hayashi T."/>
            <person name="Shimizu T."/>
            <person name="Ishikawa J."/>
            <person name="Hamamoto H."/>
            <person name="Osada H."/>
            <person name="Takahashi S."/>
        </authorList>
    </citation>
    <scope>NUCLEOTIDE SEQUENCE [LARGE SCALE GENOMIC DNA]</scope>
    <source>
        <strain evidence="3 4">SN-593</strain>
    </source>
</reference>
<evidence type="ECO:0000313" key="4">
    <source>
        <dbReference type="Proteomes" id="UP000595703"/>
    </source>
</evidence>
<dbReference type="PRINTS" id="PR00420">
    <property type="entry name" value="RNGMNOXGNASE"/>
</dbReference>
<evidence type="ECO:0000313" key="3">
    <source>
        <dbReference type="EMBL" id="BBB01327.1"/>
    </source>
</evidence>
<dbReference type="GO" id="GO:0071949">
    <property type="term" value="F:FAD binding"/>
    <property type="evidence" value="ECO:0007669"/>
    <property type="project" value="InterPro"/>
</dbReference>
<reference evidence="3 4" key="3">
    <citation type="journal article" date="2011" name="Nat. Chem. Biol.">
        <title>Reveromycin A biosynthesis uses RevG and RevJ for stereospecific spiroacetal formation.</title>
        <authorList>
            <person name="Takahashi S."/>
            <person name="Toyoda A."/>
            <person name="Sekiyama Y."/>
            <person name="Takagi H."/>
            <person name="Nogawa T."/>
            <person name="Uramoto M."/>
            <person name="Suzuki R."/>
            <person name="Koshino H."/>
            <person name="Kumano T."/>
            <person name="Panthee S."/>
            <person name="Dairi T."/>
            <person name="Ishikawa J."/>
            <person name="Ikeda H."/>
            <person name="Sakaki Y."/>
            <person name="Osada H."/>
        </authorList>
    </citation>
    <scope>NUCLEOTIDE SEQUENCE [LARGE SCALE GENOMIC DNA]</scope>
    <source>
        <strain evidence="3 4">SN-593</strain>
    </source>
</reference>
<name>A0A7U3UZ91_9ACTN</name>
<dbReference type="KEGG" id="arev:RVR_8690"/>
<dbReference type="PANTHER" id="PTHR43476">
    <property type="entry name" value="3-(3-HYDROXY-PHENYL)PROPIONATE/3-HYDROXYCINNAMIC ACID HYDROXYLASE"/>
    <property type="match status" value="1"/>
</dbReference>
<dbReference type="Proteomes" id="UP000595703">
    <property type="component" value="Chromosome"/>
</dbReference>
<feature type="domain" description="FAD-binding" evidence="2">
    <location>
        <begin position="2"/>
        <end position="345"/>
    </location>
</feature>
<dbReference type="Gene3D" id="3.50.50.60">
    <property type="entry name" value="FAD/NAD(P)-binding domain"/>
    <property type="match status" value="2"/>
</dbReference>
<gene>
    <name evidence="3" type="ORF">RVR_8690</name>
</gene>
<dbReference type="PANTHER" id="PTHR43476:SF5">
    <property type="entry name" value="FAD-DEPENDENT MONOOXYGENASE"/>
    <property type="match status" value="1"/>
</dbReference>
<dbReference type="InterPro" id="IPR036188">
    <property type="entry name" value="FAD/NAD-bd_sf"/>
</dbReference>
<dbReference type="GO" id="GO:0004497">
    <property type="term" value="F:monooxygenase activity"/>
    <property type="evidence" value="ECO:0007669"/>
    <property type="project" value="UniProtKB-KW"/>
</dbReference>
<reference evidence="3 4" key="1">
    <citation type="journal article" date="2010" name="J. Bacteriol.">
        <title>Biochemical characterization of a novel indole prenyltransferase from Streptomyces sp. SN-593.</title>
        <authorList>
            <person name="Takahashi S."/>
            <person name="Takagi H."/>
            <person name="Toyoda A."/>
            <person name="Uramoto M."/>
            <person name="Nogawa T."/>
            <person name="Ueki M."/>
            <person name="Sakaki Y."/>
            <person name="Osada H."/>
        </authorList>
    </citation>
    <scope>NUCLEOTIDE SEQUENCE [LARGE SCALE GENOMIC DNA]</scope>
    <source>
        <strain evidence="3 4">SN-593</strain>
    </source>
</reference>
<evidence type="ECO:0000256" key="1">
    <source>
        <dbReference type="ARBA" id="ARBA00023002"/>
    </source>
</evidence>
<organism evidence="3 4">
    <name type="scientific">Actinacidiphila reveromycinica</name>
    <dbReference type="NCBI Taxonomy" id="659352"/>
    <lineage>
        <taxon>Bacteria</taxon>
        <taxon>Bacillati</taxon>
        <taxon>Actinomycetota</taxon>
        <taxon>Actinomycetes</taxon>
        <taxon>Kitasatosporales</taxon>
        <taxon>Streptomycetaceae</taxon>
        <taxon>Actinacidiphila</taxon>
    </lineage>
</organism>
<dbReference type="Pfam" id="PF01494">
    <property type="entry name" value="FAD_binding_3"/>
    <property type="match status" value="1"/>
</dbReference>
<accession>A0A7U3UZ91</accession>
<dbReference type="InterPro" id="IPR050631">
    <property type="entry name" value="PheA/TfdB_FAD_monoxygenase"/>
</dbReference>
<proteinExistence type="predicted"/>
<dbReference type="EMBL" id="AP018365">
    <property type="protein sequence ID" value="BBB01327.1"/>
    <property type="molecule type" value="Genomic_DNA"/>
</dbReference>
<dbReference type="AlphaFoldDB" id="A0A7U3UZ91"/>
<sequence length="423" mass="44878">MRTDVVVCGAGVGGLAAAHALGSLGLRVLLVDKQDGPPTAAKGEVLQPGALGVLASWGVTGRLRERGALRLSHLVARDPEGRPQMSLEYDRLPGDTNWLLAHDYPQILAALADGLAPGVDLRRGVLVRGLLRDSGGRVRGVRLRSGAGTGDEEVRAPLVVAADGLSSRLRREAGIEVERREYPHRLVAFELHDAPPTEPDFSAYVSARGLRLRYPLPGNRVRLYVQTAPDELRGLDAEGLSRWADRVVAEVPGLAPLGDALSAALGGRQALPVSRFLAPRLTAPGLALVGEAGHAVHPMAAQGMNSSIHDAHELALAVAEFAADLAPAGVEAALRAYESARLPDLAQTGRTSHNAARMITDLSWAGRTLGRRAMRCTGANTRLRYTVMHNMAGLGAHELTPLDRLHQIGLLPDPRGGRLPAWA</sequence>
<keyword evidence="4" id="KW-1185">Reference proteome</keyword>
<protein>
    <submittedName>
        <fullName evidence="3">Putative FAD-dependent monooxygenase</fullName>
    </submittedName>
</protein>
<keyword evidence="3" id="KW-0503">Monooxygenase</keyword>
<dbReference type="InterPro" id="IPR002938">
    <property type="entry name" value="FAD-bd"/>
</dbReference>
<dbReference type="SUPFAM" id="SSF51905">
    <property type="entry name" value="FAD/NAD(P)-binding domain"/>
    <property type="match status" value="1"/>
</dbReference>
<reference evidence="3 4" key="2">
    <citation type="journal article" date="2011" name="J. Antibiot.">
        <title>Furaquinocins I and J: novel polyketide isoprenoid hybrid compounds from Streptomyces reveromyceticus SN-593.</title>
        <authorList>
            <person name="Panthee S."/>
            <person name="Takahashi S."/>
            <person name="Takagi H."/>
            <person name="Nogawa T."/>
            <person name="Oowada E."/>
            <person name="Uramoto M."/>
            <person name="Osada H."/>
        </authorList>
    </citation>
    <scope>NUCLEOTIDE SEQUENCE [LARGE SCALE GENOMIC DNA]</scope>
    <source>
        <strain evidence="3 4">SN-593</strain>
    </source>
</reference>
<keyword evidence="1" id="KW-0560">Oxidoreductase</keyword>